<gene>
    <name evidence="1" type="ORF">MKK02DRAFT_39604</name>
</gene>
<comment type="caution">
    <text evidence="1">The sequence shown here is derived from an EMBL/GenBank/DDBJ whole genome shotgun (WGS) entry which is preliminary data.</text>
</comment>
<reference evidence="1" key="1">
    <citation type="journal article" date="2022" name="G3 (Bethesda)">
        <title>High quality genome of the basidiomycete yeast Dioszegia hungarica PDD-24b-2 isolated from cloud water.</title>
        <authorList>
            <person name="Jarrige D."/>
            <person name="Haridas S."/>
            <person name="Bleykasten-Grosshans C."/>
            <person name="Joly M."/>
            <person name="Nadalig T."/>
            <person name="Sancelme M."/>
            <person name="Vuilleumier S."/>
            <person name="Grigoriev I.V."/>
            <person name="Amato P."/>
            <person name="Bringel F."/>
        </authorList>
    </citation>
    <scope>NUCLEOTIDE SEQUENCE</scope>
    <source>
        <strain evidence="1">PDD-24b-2</strain>
    </source>
</reference>
<keyword evidence="2" id="KW-1185">Reference proteome</keyword>
<accession>A0AA38HFB9</accession>
<dbReference type="GeneID" id="77729884"/>
<proteinExistence type="predicted"/>
<organism evidence="1 2">
    <name type="scientific">Dioszegia hungarica</name>
    <dbReference type="NCBI Taxonomy" id="4972"/>
    <lineage>
        <taxon>Eukaryota</taxon>
        <taxon>Fungi</taxon>
        <taxon>Dikarya</taxon>
        <taxon>Basidiomycota</taxon>
        <taxon>Agaricomycotina</taxon>
        <taxon>Tremellomycetes</taxon>
        <taxon>Tremellales</taxon>
        <taxon>Bulleribasidiaceae</taxon>
        <taxon>Dioszegia</taxon>
    </lineage>
</organism>
<evidence type="ECO:0000313" key="1">
    <source>
        <dbReference type="EMBL" id="KAI9639306.1"/>
    </source>
</evidence>
<sequence>MDYGDIRIGYAVAYAHTPATSSAEPEPDQPTISGHNPRTLLYRLYYSRDFRTSDATREAIIQHVLGGWPGYTHRGYTSPSDWISTTESLDWAIWEVARRLVVLRRKEVGLALIHRNIRYDRGYKGNRNVVESAQEAIEGYGEDYWLDEDQMAALNFSRASSEYVHLGRIFRRDIAVSNIWTAAAPAYGLTDSFMQSYLKPSKQWPRKGGWLECLIFDPTEPFSVAKAKIAARRDQLERSRRPPRR</sequence>
<evidence type="ECO:0000313" key="2">
    <source>
        <dbReference type="Proteomes" id="UP001164286"/>
    </source>
</evidence>
<name>A0AA38HFB9_9TREE</name>
<dbReference type="RefSeq" id="XP_052949083.1">
    <property type="nucleotide sequence ID" value="XM_053090679.1"/>
</dbReference>
<protein>
    <submittedName>
        <fullName evidence="1">Uncharacterized protein</fullName>
    </submittedName>
</protein>
<dbReference type="Proteomes" id="UP001164286">
    <property type="component" value="Unassembled WGS sequence"/>
</dbReference>
<dbReference type="EMBL" id="JAKWFO010000001">
    <property type="protein sequence ID" value="KAI9639306.1"/>
    <property type="molecule type" value="Genomic_DNA"/>
</dbReference>
<dbReference type="AlphaFoldDB" id="A0AA38HFB9"/>